<reference evidence="2" key="1">
    <citation type="journal article" date="2020" name="bioRxiv">
        <title>Whole genome comparisons of ergot fungi reveals the divergence and evolution of species within the genus Claviceps are the result of varying mechanisms driving genome evolution and host range expansion.</title>
        <authorList>
            <person name="Wyka S.A."/>
            <person name="Mondo S.J."/>
            <person name="Liu M."/>
            <person name="Dettman J."/>
            <person name="Nalam V."/>
            <person name="Broders K.D."/>
        </authorList>
    </citation>
    <scope>NUCLEOTIDE SEQUENCE</scope>
    <source>
        <strain evidence="2">CCC 489</strain>
    </source>
</reference>
<dbReference type="Proteomes" id="UP000811619">
    <property type="component" value="Unassembled WGS sequence"/>
</dbReference>
<name>A0A8K0J0P8_9HYPO</name>
<sequence>MAHHVSHYLPRLARSLLYYGADAVMTYMQFPSLGCCVVPVLSGRLHAGSVTAAAGGDMSDRLHADSCTESAGRSCRSVLHRHAPQWLRREGASRGRRRRASKMLNEAGPHRQQHPRRRDWERLSGIAGHDLEYE</sequence>
<evidence type="ECO:0000313" key="3">
    <source>
        <dbReference type="Proteomes" id="UP000811619"/>
    </source>
</evidence>
<gene>
    <name evidence="2" type="ORF">E4U42_000344</name>
</gene>
<accession>A0A8K0J0P8</accession>
<keyword evidence="3" id="KW-1185">Reference proteome</keyword>
<dbReference type="AlphaFoldDB" id="A0A8K0J0P8"/>
<protein>
    <submittedName>
        <fullName evidence="2">Uncharacterized protein</fullName>
    </submittedName>
</protein>
<comment type="caution">
    <text evidence="2">The sequence shown here is derived from an EMBL/GenBank/DDBJ whole genome shotgun (WGS) entry which is preliminary data.</text>
</comment>
<evidence type="ECO:0000313" key="2">
    <source>
        <dbReference type="EMBL" id="KAG5914736.1"/>
    </source>
</evidence>
<organism evidence="2 3">
    <name type="scientific">Claviceps africana</name>
    <dbReference type="NCBI Taxonomy" id="83212"/>
    <lineage>
        <taxon>Eukaryota</taxon>
        <taxon>Fungi</taxon>
        <taxon>Dikarya</taxon>
        <taxon>Ascomycota</taxon>
        <taxon>Pezizomycotina</taxon>
        <taxon>Sordariomycetes</taxon>
        <taxon>Hypocreomycetidae</taxon>
        <taxon>Hypocreales</taxon>
        <taxon>Clavicipitaceae</taxon>
        <taxon>Claviceps</taxon>
    </lineage>
</organism>
<feature type="region of interest" description="Disordered" evidence="1">
    <location>
        <begin position="86"/>
        <end position="122"/>
    </location>
</feature>
<dbReference type="EMBL" id="SRPY01001073">
    <property type="protein sequence ID" value="KAG5914736.1"/>
    <property type="molecule type" value="Genomic_DNA"/>
</dbReference>
<evidence type="ECO:0000256" key="1">
    <source>
        <dbReference type="SAM" id="MobiDB-lite"/>
    </source>
</evidence>
<proteinExistence type="predicted"/>